<reference evidence="2" key="1">
    <citation type="submission" date="2016-10" db="EMBL/GenBank/DDBJ databases">
        <authorList>
            <person name="Varghese N."/>
            <person name="Submissions S."/>
        </authorList>
    </citation>
    <scope>NUCLEOTIDE SEQUENCE [LARGE SCALE GENOMIC DNA]</scope>
    <source>
        <strain evidence="2">BL36</strain>
    </source>
</reference>
<dbReference type="AlphaFoldDB" id="A0A1I4PYK3"/>
<protein>
    <submittedName>
        <fullName evidence="1">Uncharacterized protein</fullName>
    </submittedName>
</protein>
<accession>A0A1I4PYK3</accession>
<proteinExistence type="predicted"/>
<evidence type="ECO:0000313" key="1">
    <source>
        <dbReference type="EMBL" id="SFM32892.1"/>
    </source>
</evidence>
<keyword evidence="2" id="KW-1185">Reference proteome</keyword>
<dbReference type="EMBL" id="FOTK01000027">
    <property type="protein sequence ID" value="SFM32892.1"/>
    <property type="molecule type" value="Genomic_DNA"/>
</dbReference>
<name>A0A1I4PYK3_9HYPH</name>
<sequence length="90" mass="9035">MVLSEDLAELAAVQGVRLSEADLETLGPAVQDQTRPAWTRVGLALSGSGIRSAAFAMGVAQRLPVTLLSAVVGSLSSVPSATASASRVGS</sequence>
<dbReference type="Proteomes" id="UP000199048">
    <property type="component" value="Unassembled WGS sequence"/>
</dbReference>
<organism evidence="1 2">
    <name type="scientific">Methylobacterium pseudosasicola</name>
    <dbReference type="NCBI Taxonomy" id="582667"/>
    <lineage>
        <taxon>Bacteria</taxon>
        <taxon>Pseudomonadati</taxon>
        <taxon>Pseudomonadota</taxon>
        <taxon>Alphaproteobacteria</taxon>
        <taxon>Hyphomicrobiales</taxon>
        <taxon>Methylobacteriaceae</taxon>
        <taxon>Methylobacterium</taxon>
    </lineage>
</organism>
<gene>
    <name evidence="1" type="ORF">SAMN05192568_102736</name>
</gene>
<evidence type="ECO:0000313" key="2">
    <source>
        <dbReference type="Proteomes" id="UP000199048"/>
    </source>
</evidence>